<dbReference type="Gene3D" id="3.40.50.1860">
    <property type="match status" value="2"/>
</dbReference>
<accession>A0ABW5G1T1</accession>
<keyword evidence="2" id="KW-0413">Isomerase</keyword>
<evidence type="ECO:0000256" key="2">
    <source>
        <dbReference type="ARBA" id="ARBA00023235"/>
    </source>
</evidence>
<dbReference type="Proteomes" id="UP001597417">
    <property type="component" value="Unassembled WGS sequence"/>
</dbReference>
<dbReference type="InterPro" id="IPR015942">
    <property type="entry name" value="Asp/Glu/hydantoin_racemase"/>
</dbReference>
<name>A0ABW5G1T1_9PSEU</name>
<dbReference type="PANTHER" id="PTHR21198">
    <property type="entry name" value="GLUTAMATE RACEMASE"/>
    <property type="match status" value="1"/>
</dbReference>
<dbReference type="PANTHER" id="PTHR21198:SF7">
    <property type="entry name" value="ASPARTATE-GLUTAMATE RACEMASE FAMILY"/>
    <property type="match status" value="1"/>
</dbReference>
<dbReference type="InterPro" id="IPR004380">
    <property type="entry name" value="Asp_race"/>
</dbReference>
<comment type="similarity">
    <text evidence="1">Belongs to the aspartate/glutamate racemases family.</text>
</comment>
<dbReference type="RefSeq" id="WP_378268642.1">
    <property type="nucleotide sequence ID" value="NZ_JBHUKR010000019.1"/>
</dbReference>
<protein>
    <submittedName>
        <fullName evidence="3">Aspartate/glutamate racemase family protein</fullName>
    </submittedName>
</protein>
<reference evidence="4" key="1">
    <citation type="journal article" date="2019" name="Int. J. Syst. Evol. Microbiol.">
        <title>The Global Catalogue of Microorganisms (GCM) 10K type strain sequencing project: providing services to taxonomists for standard genome sequencing and annotation.</title>
        <authorList>
            <consortium name="The Broad Institute Genomics Platform"/>
            <consortium name="The Broad Institute Genome Sequencing Center for Infectious Disease"/>
            <person name="Wu L."/>
            <person name="Ma J."/>
        </authorList>
    </citation>
    <scope>NUCLEOTIDE SEQUENCE [LARGE SCALE GENOMIC DNA]</scope>
    <source>
        <strain evidence="4">CGMCC 4.7645</strain>
    </source>
</reference>
<dbReference type="SUPFAM" id="SSF53681">
    <property type="entry name" value="Aspartate/glutamate racemase"/>
    <property type="match status" value="2"/>
</dbReference>
<sequence length="243" mass="26589">MKTIGLLGGLSWESSLEYYRVLNRAARARFGGSESAYCVLQSLNFGEIEDLFHAERYDDIAELMIAGARTLERAGAEFMVICSNTSHFWAEKIAASVDMPVLNIVDVAAAAVKSAGIDKVGLIGTELTMEQGFYRDRLLERHGVSVVTPAKSERADIEGVIFGELVRGAFRSESRRRYLEIIENLVDRGAQGVILGCTEIELLVPPDEVGHLVSVPLFPTTRLHALAAFACSIGEYVAEYQSA</sequence>
<proteinExistence type="inferred from homology"/>
<organism evidence="3 4">
    <name type="scientific">Amycolatopsis pigmentata</name>
    <dbReference type="NCBI Taxonomy" id="450801"/>
    <lineage>
        <taxon>Bacteria</taxon>
        <taxon>Bacillati</taxon>
        <taxon>Actinomycetota</taxon>
        <taxon>Actinomycetes</taxon>
        <taxon>Pseudonocardiales</taxon>
        <taxon>Pseudonocardiaceae</taxon>
        <taxon>Amycolatopsis</taxon>
    </lineage>
</organism>
<dbReference type="NCBIfam" id="TIGR00035">
    <property type="entry name" value="asp_race"/>
    <property type="match status" value="1"/>
</dbReference>
<comment type="caution">
    <text evidence="3">The sequence shown here is derived from an EMBL/GenBank/DDBJ whole genome shotgun (WGS) entry which is preliminary data.</text>
</comment>
<dbReference type="Pfam" id="PF01177">
    <property type="entry name" value="Asp_Glu_race"/>
    <property type="match status" value="1"/>
</dbReference>
<keyword evidence="4" id="KW-1185">Reference proteome</keyword>
<gene>
    <name evidence="3" type="ORF">ACFSXZ_29835</name>
</gene>
<dbReference type="EMBL" id="JBHUKR010000019">
    <property type="protein sequence ID" value="MFD2420535.1"/>
    <property type="molecule type" value="Genomic_DNA"/>
</dbReference>
<evidence type="ECO:0000313" key="3">
    <source>
        <dbReference type="EMBL" id="MFD2420535.1"/>
    </source>
</evidence>
<evidence type="ECO:0000256" key="1">
    <source>
        <dbReference type="ARBA" id="ARBA00007847"/>
    </source>
</evidence>
<evidence type="ECO:0000313" key="4">
    <source>
        <dbReference type="Proteomes" id="UP001597417"/>
    </source>
</evidence>
<dbReference type="InterPro" id="IPR001920">
    <property type="entry name" value="Asp/Glu_race"/>
</dbReference>